<evidence type="ECO:0000313" key="10">
    <source>
        <dbReference type="Proteomes" id="UP000694425"/>
    </source>
</evidence>
<proteinExistence type="inferred from homology"/>
<protein>
    <recommendedName>
        <fullName evidence="8">UDP-glucuronosyltransferase</fullName>
        <ecNumber evidence="8">2.4.1.17</ecNumber>
    </recommendedName>
</protein>
<dbReference type="PANTHER" id="PTHR48043:SF140">
    <property type="entry name" value="UDP-GLUCURONOSYLTRANSFERASE 2A1"/>
    <property type="match status" value="1"/>
</dbReference>
<evidence type="ECO:0000256" key="4">
    <source>
        <dbReference type="ARBA" id="ARBA00022692"/>
    </source>
</evidence>
<dbReference type="GO" id="GO:0016020">
    <property type="term" value="C:membrane"/>
    <property type="evidence" value="ECO:0007669"/>
    <property type="project" value="UniProtKB-SubCell"/>
</dbReference>
<comment type="catalytic activity">
    <reaction evidence="8">
        <text>glucuronate acceptor + UDP-alpha-D-glucuronate = acceptor beta-D-glucuronoside + UDP + H(+)</text>
        <dbReference type="Rhea" id="RHEA:21032"/>
        <dbReference type="ChEBI" id="CHEBI:15378"/>
        <dbReference type="ChEBI" id="CHEBI:58052"/>
        <dbReference type="ChEBI" id="CHEBI:58223"/>
        <dbReference type="ChEBI" id="CHEBI:132367"/>
        <dbReference type="ChEBI" id="CHEBI:132368"/>
        <dbReference type="EC" id="2.4.1.17"/>
    </reaction>
</comment>
<keyword evidence="6 8" id="KW-0472">Membrane</keyword>
<keyword evidence="5 8" id="KW-1133">Transmembrane helix</keyword>
<evidence type="ECO:0000256" key="5">
    <source>
        <dbReference type="ARBA" id="ARBA00022989"/>
    </source>
</evidence>
<evidence type="ECO:0000256" key="2">
    <source>
        <dbReference type="ARBA" id="ARBA00022676"/>
    </source>
</evidence>
<feature type="transmembrane region" description="Helical" evidence="8">
    <location>
        <begin position="461"/>
        <end position="481"/>
    </location>
</feature>
<dbReference type="AlphaFoldDB" id="A0A8C7BF40"/>
<dbReference type="SUPFAM" id="SSF53756">
    <property type="entry name" value="UDP-Glycosyltransferase/glycogen phosphorylase"/>
    <property type="match status" value="1"/>
</dbReference>
<feature type="chain" id="PRO_5034768862" description="UDP-glucuronosyltransferase" evidence="8">
    <location>
        <begin position="18"/>
        <end position="510"/>
    </location>
</feature>
<evidence type="ECO:0000256" key="6">
    <source>
        <dbReference type="ARBA" id="ARBA00023136"/>
    </source>
</evidence>
<comment type="subcellular location">
    <subcellularLocation>
        <location evidence="8">Membrane</location>
        <topology evidence="8">Single-pass membrane protein</topology>
    </subcellularLocation>
</comment>
<dbReference type="Pfam" id="PF00201">
    <property type="entry name" value="UDPGT"/>
    <property type="match status" value="1"/>
</dbReference>
<evidence type="ECO:0000256" key="7">
    <source>
        <dbReference type="RuleBase" id="RU003718"/>
    </source>
</evidence>
<evidence type="ECO:0000313" key="9">
    <source>
        <dbReference type="Ensembl" id="ENSNVIP00000021756.1"/>
    </source>
</evidence>
<feature type="signal peptide" evidence="8">
    <location>
        <begin position="1"/>
        <end position="17"/>
    </location>
</feature>
<dbReference type="InterPro" id="IPR035595">
    <property type="entry name" value="UDP_glycos_trans_CS"/>
</dbReference>
<comment type="similarity">
    <text evidence="1 7">Belongs to the UDP-glycosyltransferase family.</text>
</comment>
<keyword evidence="10" id="KW-1185">Reference proteome</keyword>
<dbReference type="CDD" id="cd03784">
    <property type="entry name" value="GT1_Gtf-like"/>
    <property type="match status" value="1"/>
</dbReference>
<keyword evidence="8" id="KW-0732">Signal</keyword>
<evidence type="ECO:0000256" key="8">
    <source>
        <dbReference type="RuleBase" id="RU362059"/>
    </source>
</evidence>
<reference evidence="9" key="2">
    <citation type="submission" date="2025-09" db="UniProtKB">
        <authorList>
            <consortium name="Ensembl"/>
        </authorList>
    </citation>
    <scope>IDENTIFICATION</scope>
</reference>
<keyword evidence="3 7" id="KW-0808">Transferase</keyword>
<dbReference type="GeneTree" id="ENSGT00940000162432"/>
<dbReference type="Gene3D" id="3.40.50.2000">
    <property type="entry name" value="Glycogen Phosphorylase B"/>
    <property type="match status" value="1"/>
</dbReference>
<dbReference type="InterPro" id="IPR002213">
    <property type="entry name" value="UDP_glucos_trans"/>
</dbReference>
<evidence type="ECO:0000256" key="1">
    <source>
        <dbReference type="ARBA" id="ARBA00009995"/>
    </source>
</evidence>
<dbReference type="FunFam" id="3.40.50.2000:FF:000001">
    <property type="entry name" value="UDP-glucuronosyltransferase"/>
    <property type="match status" value="1"/>
</dbReference>
<dbReference type="Proteomes" id="UP000694425">
    <property type="component" value="Unplaced"/>
</dbReference>
<dbReference type="GO" id="GO:0006805">
    <property type="term" value="P:xenobiotic metabolic process"/>
    <property type="evidence" value="ECO:0007669"/>
    <property type="project" value="Ensembl"/>
</dbReference>
<dbReference type="PROSITE" id="PS00375">
    <property type="entry name" value="UDPGT"/>
    <property type="match status" value="1"/>
</dbReference>
<name>A0A8C7BF40_NEOVI</name>
<accession>A0A8C7BF40</accession>
<sequence length="510" mass="57869">MSEKWTMAILLLQFCSGCEFCGKLLVVVLRHETLNVKIILDRLTERGHEITVLTPLYTHFIEYKKSSLLNFKVIHSPDIKTLFENSNNKFIDLALKETNYSAVFMGPLMPCGELVAEMLAVPFVITLRVISRVTSPVGSMNVKDCGKLSPLPCYVPVYMTGLTDRMTFLERVKNTMFSIVKYFSFNISVYFPSIILYFYSGKPTTLCEIMGKLRGKAQIWLIRTYWDFEFPRPLLPNFEFVGGLHCKPAKPLPKEMEEFVQSSGENGIVVFTLGSMITNLPEEKANVIASALAQIPQKVLWRFAGKKPDNLGPNTRLYDWIPQNDLLGHPKTKAFVTHGGTNGIYEAIHHGIPMVGIPLFADQPDNLAHMKAKGAAVSLDFQTLSSTDLLNALRMVINNPSYKEKKMTTFGTNAQIHHDQLIKPLDRADLWFEFIMYHKGAKHLSLAAHNLTWFQYHSLDVIGFLLAFVATAIFLVTKCWFSFQKFGKNRKEENEGIEQRTCTQIIIKCS</sequence>
<dbReference type="InterPro" id="IPR050271">
    <property type="entry name" value="UDP-glycosyltransferase"/>
</dbReference>
<dbReference type="GO" id="GO:0015020">
    <property type="term" value="F:glucuronosyltransferase activity"/>
    <property type="evidence" value="ECO:0007669"/>
    <property type="project" value="UniProtKB-EC"/>
</dbReference>
<keyword evidence="4 8" id="KW-0812">Transmembrane</keyword>
<organism evidence="9 10">
    <name type="scientific">Neovison vison</name>
    <name type="common">American mink</name>
    <name type="synonym">Mustela vison</name>
    <dbReference type="NCBI Taxonomy" id="452646"/>
    <lineage>
        <taxon>Eukaryota</taxon>
        <taxon>Metazoa</taxon>
        <taxon>Chordata</taxon>
        <taxon>Craniata</taxon>
        <taxon>Vertebrata</taxon>
        <taxon>Euteleostomi</taxon>
        <taxon>Mammalia</taxon>
        <taxon>Eutheria</taxon>
        <taxon>Laurasiatheria</taxon>
        <taxon>Carnivora</taxon>
        <taxon>Caniformia</taxon>
        <taxon>Musteloidea</taxon>
        <taxon>Mustelidae</taxon>
        <taxon>Mustelinae</taxon>
        <taxon>Neogale</taxon>
    </lineage>
</organism>
<keyword evidence="2 7" id="KW-0328">Glycosyltransferase</keyword>
<dbReference type="PANTHER" id="PTHR48043">
    <property type="entry name" value="EG:EG0003.4 PROTEIN-RELATED"/>
    <property type="match status" value="1"/>
</dbReference>
<evidence type="ECO:0000256" key="3">
    <source>
        <dbReference type="ARBA" id="ARBA00022679"/>
    </source>
</evidence>
<reference evidence="9" key="1">
    <citation type="submission" date="2025-08" db="UniProtKB">
        <authorList>
            <consortium name="Ensembl"/>
        </authorList>
    </citation>
    <scope>IDENTIFICATION</scope>
</reference>
<dbReference type="EC" id="2.4.1.17" evidence="8"/>
<dbReference type="Ensembl" id="ENSNVIT00000025343.1">
    <property type="protein sequence ID" value="ENSNVIP00000021756.1"/>
    <property type="gene ID" value="ENSNVIG00000017001.1"/>
</dbReference>